<comment type="catalytic activity">
    <reaction evidence="5">
        <text>a 2'-deoxyribonucleoside 5'-diphosphate + [thioredoxin]-disulfide + H2O = a ribonucleoside 5'-diphosphate + [thioredoxin]-dithiol</text>
        <dbReference type="Rhea" id="RHEA:23252"/>
        <dbReference type="Rhea" id="RHEA-COMP:10698"/>
        <dbReference type="Rhea" id="RHEA-COMP:10700"/>
        <dbReference type="ChEBI" id="CHEBI:15377"/>
        <dbReference type="ChEBI" id="CHEBI:29950"/>
        <dbReference type="ChEBI" id="CHEBI:50058"/>
        <dbReference type="ChEBI" id="CHEBI:57930"/>
        <dbReference type="ChEBI" id="CHEBI:73316"/>
        <dbReference type="EC" id="1.17.4.1"/>
    </reaction>
</comment>
<reference evidence="7 8" key="1">
    <citation type="submission" date="2017-10" db="EMBL/GenBank/DDBJ databases">
        <title>Genome sequence of Caulobacter mirabilis FWC38.</title>
        <authorList>
            <person name="Fiebig A."/>
            <person name="Crosson S."/>
        </authorList>
    </citation>
    <scope>NUCLEOTIDE SEQUENCE [LARGE SCALE GENOMIC DNA]</scope>
    <source>
        <strain evidence="7 8">FWC 38</strain>
    </source>
</reference>
<protein>
    <recommendedName>
        <fullName evidence="2">ribonucleoside-diphosphate reductase</fullName>
        <ecNumber evidence="2">1.17.4.1</ecNumber>
    </recommendedName>
</protein>
<keyword evidence="3" id="KW-0237">DNA synthesis</keyword>
<dbReference type="RefSeq" id="WP_150131400.1">
    <property type="nucleotide sequence ID" value="NZ_CP024201.1"/>
</dbReference>
<organism evidence="7 8">
    <name type="scientific">Caulobacter mirabilis</name>
    <dbReference type="NCBI Taxonomy" id="69666"/>
    <lineage>
        <taxon>Bacteria</taxon>
        <taxon>Pseudomonadati</taxon>
        <taxon>Pseudomonadota</taxon>
        <taxon>Alphaproteobacteria</taxon>
        <taxon>Caulobacterales</taxon>
        <taxon>Caulobacteraceae</taxon>
        <taxon>Caulobacter</taxon>
    </lineage>
</organism>
<dbReference type="InterPro" id="IPR024434">
    <property type="entry name" value="TSCPD_dom"/>
</dbReference>
<feature type="domain" description="TSCPD" evidence="6">
    <location>
        <begin position="632"/>
        <end position="735"/>
    </location>
</feature>
<dbReference type="EMBL" id="CP024201">
    <property type="protein sequence ID" value="ATQ43208.1"/>
    <property type="molecule type" value="Genomic_DNA"/>
</dbReference>
<evidence type="ECO:0000256" key="1">
    <source>
        <dbReference type="ARBA" id="ARBA00007405"/>
    </source>
</evidence>
<dbReference type="GO" id="GO:0004748">
    <property type="term" value="F:ribonucleoside-diphosphate reductase activity, thioredoxin disulfide as acceptor"/>
    <property type="evidence" value="ECO:0007669"/>
    <property type="project" value="UniProtKB-EC"/>
</dbReference>
<dbReference type="KEGG" id="cmb:CSW64_12670"/>
<comment type="similarity">
    <text evidence="1">Belongs to the ribonucleoside diphosphate reductase class-2 family.</text>
</comment>
<evidence type="ECO:0000313" key="8">
    <source>
        <dbReference type="Proteomes" id="UP000228945"/>
    </source>
</evidence>
<evidence type="ECO:0000259" key="6">
    <source>
        <dbReference type="Pfam" id="PF12637"/>
    </source>
</evidence>
<evidence type="ECO:0000256" key="3">
    <source>
        <dbReference type="ARBA" id="ARBA00022634"/>
    </source>
</evidence>
<dbReference type="Pfam" id="PF12637">
    <property type="entry name" value="TSCPD"/>
    <property type="match status" value="1"/>
</dbReference>
<gene>
    <name evidence="7" type="ORF">CSW64_12670</name>
</gene>
<name>A0A2D2AYV9_9CAUL</name>
<dbReference type="EC" id="1.17.4.1" evidence="2"/>
<evidence type="ECO:0000256" key="4">
    <source>
        <dbReference type="ARBA" id="ARBA00022741"/>
    </source>
</evidence>
<dbReference type="GO" id="GO:0000166">
    <property type="term" value="F:nucleotide binding"/>
    <property type="evidence" value="ECO:0007669"/>
    <property type="project" value="UniProtKB-KW"/>
</dbReference>
<dbReference type="GO" id="GO:0071897">
    <property type="term" value="P:DNA biosynthetic process"/>
    <property type="evidence" value="ECO:0007669"/>
    <property type="project" value="UniProtKB-KW"/>
</dbReference>
<keyword evidence="8" id="KW-1185">Reference proteome</keyword>
<accession>A0A2D2AYV9</accession>
<evidence type="ECO:0000256" key="2">
    <source>
        <dbReference type="ARBA" id="ARBA00012274"/>
    </source>
</evidence>
<evidence type="ECO:0000256" key="5">
    <source>
        <dbReference type="ARBA" id="ARBA00047754"/>
    </source>
</evidence>
<keyword evidence="4" id="KW-0547">Nucleotide-binding</keyword>
<dbReference type="AlphaFoldDB" id="A0A2D2AYV9"/>
<evidence type="ECO:0000313" key="7">
    <source>
        <dbReference type="EMBL" id="ATQ43208.1"/>
    </source>
</evidence>
<sequence length="843" mass="86419">MRFARRLAKGTPPELDLRTVETGDILHGVLAPRGWTSARVEAWLDWAETLPAEGDDAEAGLLAGGPDRYARAVAARADALKLFDRKTDASAFQAELTALLAAGVAAIGRGQVGYAPGAIPEVGSPAFTHAARRLIAETEGRALAVRAAAFAAERLHAVADAVRRCEGDPAACCDPSGNPALARAAVAARAAGADDAAIADAIALGLTGEAPEGAWLEPPSVPPLLALASSAALGEEAATAAWRSNGGLTIVLAETAADNLARAATGPRAAIDVFALAGDLEAVADAARVVGAALRVEAAGTDALPILTLAGVSETLMARGLAYGRADGQDAALILWRAAAETIAAVNAETPDLPALALAPLEDADLSLKLGGVSLGVAPVPAQVVLAETADGEVVRVLSEPALRALDFLDADRDAARVHALGAGTLAEAPGIGHAELQALGFTEYEIAAAEQQLPLVRTLSQAFAPGVIGVGFVADVLGAPAEAETDPAFDTLALAGFAKADVAAAELHALGAGTLVDAPFLDEARQAVFEDANLADRLAMAAAVETVCTLPAVSLARLPFRSTPAQALAVQDQAAKAGVGAFRIVRDAAPAGFVLDLPEPEAPRPARPEPVAVTERVVEKIVERERSRRKLPDRRKGYIQKASVGGHKVYLHTGEYDDGELGEIFIDMHKEGAAFRSLMNNFAVSISIGLQYGVPLEEFVDAFVFTRFEPAGPVTGNDSVKSATSILDYVFRELGVSYLGRGDLANADPGQLNADGLGRGAADEDGGPAMPIVGEPQPMSRYISKGFARGATPDNLVFLPFGGRKAEVSDQLLQRAAGVCPACGDLAVIGGVCGACGSANEG</sequence>
<proteinExistence type="inferred from homology"/>
<dbReference type="Proteomes" id="UP000228945">
    <property type="component" value="Chromosome"/>
</dbReference>
<dbReference type="OrthoDB" id="9762933at2"/>